<evidence type="ECO:0000256" key="5">
    <source>
        <dbReference type="RuleBase" id="RU004404"/>
    </source>
</evidence>
<evidence type="ECO:0000259" key="6">
    <source>
        <dbReference type="PROSITE" id="PS50106"/>
    </source>
</evidence>
<dbReference type="SMART" id="SM00228">
    <property type="entry name" value="PDZ"/>
    <property type="match status" value="1"/>
</dbReference>
<accession>A0A1F5ZCU3</accession>
<sequence length="419" mass="45843">MRSLPFSKFRRFLIILTLLILSGGFGYRLGEAKVNLERVDNRIVINRDTPGNNPIDFSLFWDVWSRIHRYHIDARDIDNQKLVWGAIAGMVNALGDPYTVFLTPSENQDFKDDLGGAFEGIGAQLSSKDGRILVVAPITGSPASTAGIKAGDWILKVGDEDVINWSVTQAVAKIRGPKGTQVVLSVLHENAESPVNISIIRDTIKVPSVEYWIKTPSEIIQLSGSYKGTAQIAYLHLTRFGDRLSEEWSSAIGEIRSAYDNGHIAGMILDLRNNPGGYLDGSVYLTSEFLTDGNVVSQINSDGTRADYKVNRDGLMTEIPLVVLINKGSASASEIVAGALKDHRRAKIVGEKSFGKGSVQSPQDLRDGAGLHITTGKWLTPDGDWITKIGIVPDFEIELESLEATKDAQLEKAVQLLLQ</sequence>
<dbReference type="InterPro" id="IPR036034">
    <property type="entry name" value="PDZ_sf"/>
</dbReference>
<evidence type="ECO:0000256" key="3">
    <source>
        <dbReference type="ARBA" id="ARBA00022801"/>
    </source>
</evidence>
<dbReference type="FunFam" id="2.30.42.10:FF:000063">
    <property type="entry name" value="Peptidase, S41 family"/>
    <property type="match status" value="1"/>
</dbReference>
<dbReference type="InterPro" id="IPR005151">
    <property type="entry name" value="Tail-specific_protease"/>
</dbReference>
<feature type="domain" description="PDZ" evidence="6">
    <location>
        <begin position="99"/>
        <end position="175"/>
    </location>
</feature>
<dbReference type="InterPro" id="IPR055210">
    <property type="entry name" value="CtpA/B_N"/>
</dbReference>
<organism evidence="7 8">
    <name type="scientific">Candidatus Gottesmanbacteria bacterium RBG_16_43_7</name>
    <dbReference type="NCBI Taxonomy" id="1798373"/>
    <lineage>
        <taxon>Bacteria</taxon>
        <taxon>Candidatus Gottesmaniibacteriota</taxon>
    </lineage>
</organism>
<dbReference type="GO" id="GO:0004175">
    <property type="term" value="F:endopeptidase activity"/>
    <property type="evidence" value="ECO:0007669"/>
    <property type="project" value="TreeGrafter"/>
</dbReference>
<dbReference type="Pfam" id="PF17820">
    <property type="entry name" value="PDZ_6"/>
    <property type="match status" value="1"/>
</dbReference>
<dbReference type="AlphaFoldDB" id="A0A1F5ZCU3"/>
<gene>
    <name evidence="7" type="ORF">A2154_02560</name>
</gene>
<dbReference type="EMBL" id="MFJC01000008">
    <property type="protein sequence ID" value="OGG09947.1"/>
    <property type="molecule type" value="Genomic_DNA"/>
</dbReference>
<dbReference type="SUPFAM" id="SSF50156">
    <property type="entry name" value="PDZ domain-like"/>
    <property type="match status" value="1"/>
</dbReference>
<dbReference type="CDD" id="cd06782">
    <property type="entry name" value="cpPDZ_CPP-like"/>
    <property type="match status" value="1"/>
</dbReference>
<protein>
    <recommendedName>
        <fullName evidence="6">PDZ domain-containing protein</fullName>
    </recommendedName>
</protein>
<comment type="caution">
    <text evidence="7">The sequence shown here is derived from an EMBL/GenBank/DDBJ whole genome shotgun (WGS) entry which is preliminary data.</text>
</comment>
<dbReference type="NCBIfam" id="TIGR00225">
    <property type="entry name" value="prc"/>
    <property type="match status" value="1"/>
</dbReference>
<evidence type="ECO:0000256" key="2">
    <source>
        <dbReference type="ARBA" id="ARBA00022670"/>
    </source>
</evidence>
<dbReference type="InterPro" id="IPR004447">
    <property type="entry name" value="Peptidase_S41A"/>
</dbReference>
<dbReference type="Gene3D" id="3.90.226.10">
    <property type="entry name" value="2-enoyl-CoA Hydratase, Chain A, domain 1"/>
    <property type="match status" value="1"/>
</dbReference>
<dbReference type="PANTHER" id="PTHR32060:SF30">
    <property type="entry name" value="CARBOXY-TERMINAL PROCESSING PROTEASE CTPA"/>
    <property type="match status" value="1"/>
</dbReference>
<dbReference type="PANTHER" id="PTHR32060">
    <property type="entry name" value="TAIL-SPECIFIC PROTEASE"/>
    <property type="match status" value="1"/>
</dbReference>
<evidence type="ECO:0000313" key="8">
    <source>
        <dbReference type="Proteomes" id="UP000176854"/>
    </source>
</evidence>
<dbReference type="PROSITE" id="PS50106">
    <property type="entry name" value="PDZ"/>
    <property type="match status" value="1"/>
</dbReference>
<evidence type="ECO:0000256" key="1">
    <source>
        <dbReference type="ARBA" id="ARBA00009179"/>
    </source>
</evidence>
<evidence type="ECO:0000313" key="7">
    <source>
        <dbReference type="EMBL" id="OGG09947.1"/>
    </source>
</evidence>
<dbReference type="InterPro" id="IPR029045">
    <property type="entry name" value="ClpP/crotonase-like_dom_sf"/>
</dbReference>
<dbReference type="GO" id="GO:0008236">
    <property type="term" value="F:serine-type peptidase activity"/>
    <property type="evidence" value="ECO:0007669"/>
    <property type="project" value="UniProtKB-KW"/>
</dbReference>
<evidence type="ECO:0000256" key="4">
    <source>
        <dbReference type="ARBA" id="ARBA00022825"/>
    </source>
</evidence>
<dbReference type="Pfam" id="PF03572">
    <property type="entry name" value="Peptidase_S41"/>
    <property type="match status" value="1"/>
</dbReference>
<dbReference type="GO" id="GO:0006508">
    <property type="term" value="P:proteolysis"/>
    <property type="evidence" value="ECO:0007669"/>
    <property type="project" value="UniProtKB-KW"/>
</dbReference>
<name>A0A1F5ZCU3_9BACT</name>
<dbReference type="STRING" id="1798373.A2154_02560"/>
<dbReference type="SUPFAM" id="SSF52096">
    <property type="entry name" value="ClpP/crotonase"/>
    <property type="match status" value="1"/>
</dbReference>
<reference evidence="7 8" key="1">
    <citation type="journal article" date="2016" name="Nat. Commun.">
        <title>Thousands of microbial genomes shed light on interconnected biogeochemical processes in an aquifer system.</title>
        <authorList>
            <person name="Anantharaman K."/>
            <person name="Brown C.T."/>
            <person name="Hug L.A."/>
            <person name="Sharon I."/>
            <person name="Castelle C.J."/>
            <person name="Probst A.J."/>
            <person name="Thomas B.C."/>
            <person name="Singh A."/>
            <person name="Wilkins M.J."/>
            <person name="Karaoz U."/>
            <person name="Brodie E.L."/>
            <person name="Williams K.H."/>
            <person name="Hubbard S.S."/>
            <person name="Banfield J.F."/>
        </authorList>
    </citation>
    <scope>NUCLEOTIDE SEQUENCE [LARGE SCALE GENOMIC DNA]</scope>
</reference>
<dbReference type="GO" id="GO:0007165">
    <property type="term" value="P:signal transduction"/>
    <property type="evidence" value="ECO:0007669"/>
    <property type="project" value="TreeGrafter"/>
</dbReference>
<keyword evidence="4 5" id="KW-0720">Serine protease</keyword>
<dbReference type="Gene3D" id="2.30.42.10">
    <property type="match status" value="1"/>
</dbReference>
<dbReference type="SMART" id="SM00245">
    <property type="entry name" value="TSPc"/>
    <property type="match status" value="1"/>
</dbReference>
<dbReference type="CDD" id="cd07560">
    <property type="entry name" value="Peptidase_S41_CPP"/>
    <property type="match status" value="1"/>
</dbReference>
<proteinExistence type="inferred from homology"/>
<comment type="similarity">
    <text evidence="1 5">Belongs to the peptidase S41A family.</text>
</comment>
<dbReference type="InterPro" id="IPR041489">
    <property type="entry name" value="PDZ_6"/>
</dbReference>
<keyword evidence="3 5" id="KW-0378">Hydrolase</keyword>
<dbReference type="Proteomes" id="UP000176854">
    <property type="component" value="Unassembled WGS sequence"/>
</dbReference>
<dbReference type="InterPro" id="IPR001478">
    <property type="entry name" value="PDZ"/>
</dbReference>
<dbReference type="GO" id="GO:0030288">
    <property type="term" value="C:outer membrane-bounded periplasmic space"/>
    <property type="evidence" value="ECO:0007669"/>
    <property type="project" value="TreeGrafter"/>
</dbReference>
<keyword evidence="2 5" id="KW-0645">Protease</keyword>
<dbReference type="Pfam" id="PF22694">
    <property type="entry name" value="CtpB_N-like"/>
    <property type="match status" value="1"/>
</dbReference>
<dbReference type="Gene3D" id="3.30.750.44">
    <property type="match status" value="1"/>
</dbReference>